<dbReference type="Pfam" id="PF00528">
    <property type="entry name" value="BPD_transp_1"/>
    <property type="match status" value="1"/>
</dbReference>
<keyword evidence="6 7" id="KW-0472">Membrane</keyword>
<evidence type="ECO:0000313" key="9">
    <source>
        <dbReference type="EMBL" id="AXV06598.1"/>
    </source>
</evidence>
<dbReference type="OrthoDB" id="9778910at2"/>
<evidence type="ECO:0000256" key="2">
    <source>
        <dbReference type="ARBA" id="ARBA00022448"/>
    </source>
</evidence>
<organism evidence="9 10">
    <name type="scientific">Euzebya pacifica</name>
    <dbReference type="NCBI Taxonomy" id="1608957"/>
    <lineage>
        <taxon>Bacteria</taxon>
        <taxon>Bacillati</taxon>
        <taxon>Actinomycetota</taxon>
        <taxon>Nitriliruptoria</taxon>
        <taxon>Euzebyales</taxon>
    </lineage>
</organism>
<comment type="similarity">
    <text evidence="7">Belongs to the binding-protein-dependent transport system permease family.</text>
</comment>
<evidence type="ECO:0000259" key="8">
    <source>
        <dbReference type="PROSITE" id="PS50928"/>
    </source>
</evidence>
<proteinExistence type="inferred from homology"/>
<keyword evidence="10" id="KW-1185">Reference proteome</keyword>
<protein>
    <submittedName>
        <fullName evidence="9">Dipeptide transport system permease protein DppB</fullName>
    </submittedName>
</protein>
<evidence type="ECO:0000256" key="7">
    <source>
        <dbReference type="RuleBase" id="RU363032"/>
    </source>
</evidence>
<dbReference type="SUPFAM" id="SSF161098">
    <property type="entry name" value="MetI-like"/>
    <property type="match status" value="1"/>
</dbReference>
<feature type="transmembrane region" description="Helical" evidence="7">
    <location>
        <begin position="12"/>
        <end position="30"/>
    </location>
</feature>
<feature type="transmembrane region" description="Helical" evidence="7">
    <location>
        <begin position="182"/>
        <end position="200"/>
    </location>
</feature>
<feature type="domain" description="ABC transmembrane type-1" evidence="8">
    <location>
        <begin position="95"/>
        <end position="304"/>
    </location>
</feature>
<comment type="subcellular location">
    <subcellularLocation>
        <location evidence="1 7">Cell membrane</location>
        <topology evidence="1 7">Multi-pass membrane protein</topology>
    </subcellularLocation>
</comment>
<feature type="transmembrane region" description="Helical" evidence="7">
    <location>
        <begin position="235"/>
        <end position="261"/>
    </location>
</feature>
<evidence type="ECO:0000313" key="10">
    <source>
        <dbReference type="Proteomes" id="UP000264006"/>
    </source>
</evidence>
<sequence>MGAYLLRRALQALGVLLGVSVLVFAIIHLVPGDPVRLALGTRFDQETYDALRSRAGLDQPLLQQYVSWLGGVVQGDFGVSFRSGQTVLSMVTERLPATLSLAGAAVVVALLIALPLGVLSAIRQGSRTDTIATAISQFGISVPDFWMGILLILLFSLTLGWLPASGYVGLSEDPLEWARRLILPGVTVGVVSGAVLTRFVRSSVLESLGEDFVRTAQSKGLSERRIIREHVLPNALVPVITVTGLQLAYLLSGVVVVEAVFAWPGLGQLALDAVQDRDYPVLQGAVMLFAGFFLLVNLLVDLLYAVVDPRIQY</sequence>
<dbReference type="Pfam" id="PF19300">
    <property type="entry name" value="BPD_transp_1_N"/>
    <property type="match status" value="1"/>
</dbReference>
<reference evidence="9 10" key="1">
    <citation type="submission" date="2018-09" db="EMBL/GenBank/DDBJ databases">
        <title>Complete genome sequence of Euzebya sp. DY32-46 isolated from seawater of Pacific Ocean.</title>
        <authorList>
            <person name="Xu L."/>
            <person name="Wu Y.-H."/>
            <person name="Xu X.-W."/>
        </authorList>
    </citation>
    <scope>NUCLEOTIDE SEQUENCE [LARGE SCALE GENOMIC DNA]</scope>
    <source>
        <strain evidence="9 10">DY32-46</strain>
    </source>
</reference>
<dbReference type="CDD" id="cd06261">
    <property type="entry name" value="TM_PBP2"/>
    <property type="match status" value="1"/>
</dbReference>
<evidence type="ECO:0000256" key="4">
    <source>
        <dbReference type="ARBA" id="ARBA00022692"/>
    </source>
</evidence>
<evidence type="ECO:0000256" key="5">
    <source>
        <dbReference type="ARBA" id="ARBA00022989"/>
    </source>
</evidence>
<evidence type="ECO:0000256" key="6">
    <source>
        <dbReference type="ARBA" id="ARBA00023136"/>
    </source>
</evidence>
<name>A0A346XWK1_9ACTN</name>
<dbReference type="AlphaFoldDB" id="A0A346XWK1"/>
<dbReference type="PROSITE" id="PS50928">
    <property type="entry name" value="ABC_TM1"/>
    <property type="match status" value="1"/>
</dbReference>
<dbReference type="PANTHER" id="PTHR43163">
    <property type="entry name" value="DIPEPTIDE TRANSPORT SYSTEM PERMEASE PROTEIN DPPB-RELATED"/>
    <property type="match status" value="1"/>
</dbReference>
<dbReference type="Proteomes" id="UP000264006">
    <property type="component" value="Chromosome"/>
</dbReference>
<keyword evidence="3" id="KW-1003">Cell membrane</keyword>
<dbReference type="PANTHER" id="PTHR43163:SF6">
    <property type="entry name" value="DIPEPTIDE TRANSPORT SYSTEM PERMEASE PROTEIN DPPB-RELATED"/>
    <property type="match status" value="1"/>
</dbReference>
<keyword evidence="4 7" id="KW-0812">Transmembrane</keyword>
<keyword evidence="2 7" id="KW-0813">Transport</keyword>
<dbReference type="GO" id="GO:0005886">
    <property type="term" value="C:plasma membrane"/>
    <property type="evidence" value="ECO:0007669"/>
    <property type="project" value="UniProtKB-SubCell"/>
</dbReference>
<dbReference type="GO" id="GO:0055085">
    <property type="term" value="P:transmembrane transport"/>
    <property type="evidence" value="ECO:0007669"/>
    <property type="project" value="InterPro"/>
</dbReference>
<accession>A0A346XWK1</accession>
<dbReference type="InterPro" id="IPR035906">
    <property type="entry name" value="MetI-like_sf"/>
</dbReference>
<dbReference type="InterPro" id="IPR045621">
    <property type="entry name" value="BPD_transp_1_N"/>
</dbReference>
<evidence type="ECO:0000256" key="1">
    <source>
        <dbReference type="ARBA" id="ARBA00004651"/>
    </source>
</evidence>
<gene>
    <name evidence="9" type="ORF">DVS28_a1913</name>
</gene>
<dbReference type="Gene3D" id="1.10.3720.10">
    <property type="entry name" value="MetI-like"/>
    <property type="match status" value="1"/>
</dbReference>
<dbReference type="EMBL" id="CP031165">
    <property type="protein sequence ID" value="AXV06598.1"/>
    <property type="molecule type" value="Genomic_DNA"/>
</dbReference>
<dbReference type="RefSeq" id="WP_114591216.1">
    <property type="nucleotide sequence ID" value="NZ_CP031165.1"/>
</dbReference>
<dbReference type="KEGG" id="euz:DVS28_a1913"/>
<feature type="transmembrane region" description="Helical" evidence="7">
    <location>
        <begin position="143"/>
        <end position="162"/>
    </location>
</feature>
<dbReference type="InterPro" id="IPR000515">
    <property type="entry name" value="MetI-like"/>
</dbReference>
<feature type="transmembrane region" description="Helical" evidence="7">
    <location>
        <begin position="99"/>
        <end position="122"/>
    </location>
</feature>
<feature type="transmembrane region" description="Helical" evidence="7">
    <location>
        <begin position="281"/>
        <end position="307"/>
    </location>
</feature>
<evidence type="ECO:0000256" key="3">
    <source>
        <dbReference type="ARBA" id="ARBA00022475"/>
    </source>
</evidence>
<keyword evidence="5 7" id="KW-1133">Transmembrane helix</keyword>